<dbReference type="InterPro" id="IPR002104">
    <property type="entry name" value="Integrase_catalytic"/>
</dbReference>
<dbReference type="InterPro" id="IPR011010">
    <property type="entry name" value="DNA_brk_join_enz"/>
</dbReference>
<protein>
    <submittedName>
        <fullName evidence="5">Site-specific recombinase XerD</fullName>
    </submittedName>
</protein>
<evidence type="ECO:0000256" key="2">
    <source>
        <dbReference type="ARBA" id="ARBA00023125"/>
    </source>
</evidence>
<dbReference type="PANTHER" id="PTHR30349:SF64">
    <property type="entry name" value="PROPHAGE INTEGRASE INTD-RELATED"/>
    <property type="match status" value="1"/>
</dbReference>
<organism evidence="5 6">
    <name type="scientific">Flavobacterium cutihirudinis</name>
    <dbReference type="NCBI Taxonomy" id="1265740"/>
    <lineage>
        <taxon>Bacteria</taxon>
        <taxon>Pseudomonadati</taxon>
        <taxon>Bacteroidota</taxon>
        <taxon>Flavobacteriia</taxon>
        <taxon>Flavobacteriales</taxon>
        <taxon>Flavobacteriaceae</taxon>
        <taxon>Flavobacterium</taxon>
    </lineage>
</organism>
<dbReference type="InterPro" id="IPR050090">
    <property type="entry name" value="Tyrosine_recombinase_XerCD"/>
</dbReference>
<dbReference type="Gene3D" id="1.10.443.10">
    <property type="entry name" value="Intergrase catalytic core"/>
    <property type="match status" value="1"/>
</dbReference>
<evidence type="ECO:0000313" key="6">
    <source>
        <dbReference type="Proteomes" id="UP000257004"/>
    </source>
</evidence>
<dbReference type="PROSITE" id="PS51898">
    <property type="entry name" value="TYR_RECOMBINASE"/>
    <property type="match status" value="1"/>
</dbReference>
<evidence type="ECO:0000256" key="1">
    <source>
        <dbReference type="ARBA" id="ARBA00008857"/>
    </source>
</evidence>
<dbReference type="InterPro" id="IPR010998">
    <property type="entry name" value="Integrase_recombinase_N"/>
</dbReference>
<keyword evidence="3" id="KW-0233">DNA recombination</keyword>
<dbReference type="CDD" id="cd01185">
    <property type="entry name" value="INTN1_C_like"/>
    <property type="match status" value="1"/>
</dbReference>
<evidence type="ECO:0000313" key="5">
    <source>
        <dbReference type="EMBL" id="RED26936.1"/>
    </source>
</evidence>
<evidence type="ECO:0000259" key="4">
    <source>
        <dbReference type="PROSITE" id="PS51898"/>
    </source>
</evidence>
<name>A0A3D9G137_9FLAO</name>
<dbReference type="SUPFAM" id="SSF56349">
    <property type="entry name" value="DNA breaking-rejoining enzymes"/>
    <property type="match status" value="1"/>
</dbReference>
<sequence>MKNNYSVKTILRKDKKRSDDTYPLNYLIIFNSNNLKLSAKHYLTLNEWDFDKNCPKGVGNSILKKKLQQEEKFIYNNLIELELSGKPLTKDLIKEKCSGNIAKKDFYHYFDEYCKKKFRLITTGTQSHYILFKKQLKEYKSTIELEEIDVKFIENFLYYLSVEKKVGISGIATRRKTFSAVLNKFVVDKIIKENPCKYVKVQKEKVKTVFLTSKEIGNIINADLKMGNLTDGLNLTRNLFLFSCYCGLRYSDVANLKNENIIDSKKIVLEMVKTKDNVEIPLHDLAMEILKKHRVKSKSEKDFVFRKRSNVSVNRDLKIIAKIAKIKKDLTFHVGRHSFGSMLAKSNTQPFYIMKLMGHKDIRMTERYVNSDEEILSNAMRNVKFD</sequence>
<dbReference type="GO" id="GO:0003677">
    <property type="term" value="F:DNA binding"/>
    <property type="evidence" value="ECO:0007669"/>
    <property type="project" value="UniProtKB-KW"/>
</dbReference>
<keyword evidence="6" id="KW-1185">Reference proteome</keyword>
<accession>A0A3D9G137</accession>
<dbReference type="Proteomes" id="UP000257004">
    <property type="component" value="Unassembled WGS sequence"/>
</dbReference>
<dbReference type="InterPro" id="IPR013762">
    <property type="entry name" value="Integrase-like_cat_sf"/>
</dbReference>
<dbReference type="InterPro" id="IPR025269">
    <property type="entry name" value="SAM-like_dom"/>
</dbReference>
<dbReference type="Gene3D" id="1.10.150.130">
    <property type="match status" value="1"/>
</dbReference>
<evidence type="ECO:0000256" key="3">
    <source>
        <dbReference type="ARBA" id="ARBA00023172"/>
    </source>
</evidence>
<dbReference type="PANTHER" id="PTHR30349">
    <property type="entry name" value="PHAGE INTEGRASE-RELATED"/>
    <property type="match status" value="1"/>
</dbReference>
<feature type="domain" description="Tyr recombinase" evidence="4">
    <location>
        <begin position="206"/>
        <end position="381"/>
    </location>
</feature>
<comment type="similarity">
    <text evidence="1">Belongs to the 'phage' integrase family.</text>
</comment>
<dbReference type="InterPro" id="IPR035386">
    <property type="entry name" value="Arm-DNA-bind_5"/>
</dbReference>
<dbReference type="EMBL" id="QRDQ01000007">
    <property type="protein sequence ID" value="RED26936.1"/>
    <property type="molecule type" value="Genomic_DNA"/>
</dbReference>
<comment type="caution">
    <text evidence="5">The sequence shown here is derived from an EMBL/GenBank/DDBJ whole genome shotgun (WGS) entry which is preliminary data.</text>
</comment>
<reference evidence="5 6" key="1">
    <citation type="submission" date="2018-07" db="EMBL/GenBank/DDBJ databases">
        <title>Genomic Encyclopedia of Archaeal and Bacterial Type Strains, Phase II (KMG-II): from individual species to whole genera.</title>
        <authorList>
            <person name="Goeker M."/>
        </authorList>
    </citation>
    <scope>NUCLEOTIDE SEQUENCE [LARGE SCALE GENOMIC DNA]</scope>
    <source>
        <strain evidence="5 6">DSM 25795</strain>
    </source>
</reference>
<dbReference type="Pfam" id="PF13102">
    <property type="entry name" value="Phage_int_SAM_5"/>
    <property type="match status" value="1"/>
</dbReference>
<proteinExistence type="inferred from homology"/>
<dbReference type="GO" id="GO:0006310">
    <property type="term" value="P:DNA recombination"/>
    <property type="evidence" value="ECO:0007669"/>
    <property type="project" value="UniProtKB-KW"/>
</dbReference>
<dbReference type="GO" id="GO:0015074">
    <property type="term" value="P:DNA integration"/>
    <property type="evidence" value="ECO:0007669"/>
    <property type="project" value="InterPro"/>
</dbReference>
<dbReference type="Pfam" id="PF00589">
    <property type="entry name" value="Phage_integrase"/>
    <property type="match status" value="1"/>
</dbReference>
<dbReference type="AlphaFoldDB" id="A0A3D9G137"/>
<gene>
    <name evidence="5" type="ORF">BD847_0867</name>
</gene>
<dbReference type="Pfam" id="PF17293">
    <property type="entry name" value="Arm-DNA-bind_5"/>
    <property type="match status" value="1"/>
</dbReference>
<keyword evidence="2" id="KW-0238">DNA-binding</keyword>